<dbReference type="RefSeq" id="WP_304185769.1">
    <property type="nucleotide sequence ID" value="NZ_DRGM01000211.1"/>
</dbReference>
<reference evidence="2" key="1">
    <citation type="journal article" date="2020" name="mSystems">
        <title>Genome- and Community-Level Interaction Insights into Carbon Utilization and Element Cycling Functions of Hydrothermarchaeota in Hydrothermal Sediment.</title>
        <authorList>
            <person name="Zhou Z."/>
            <person name="Liu Y."/>
            <person name="Xu W."/>
            <person name="Pan J."/>
            <person name="Luo Z.H."/>
            <person name="Li M."/>
        </authorList>
    </citation>
    <scope>NUCLEOTIDE SEQUENCE [LARGE SCALE GENOMIC DNA]</scope>
    <source>
        <strain evidence="2">HyVt-346</strain>
    </source>
</reference>
<feature type="domain" description="Reverse transcriptase" evidence="1">
    <location>
        <begin position="59"/>
        <end position="324"/>
    </location>
</feature>
<keyword evidence="2" id="KW-0808">Transferase</keyword>
<keyword evidence="2" id="KW-0695">RNA-directed DNA polymerase</keyword>
<dbReference type="EMBL" id="DRGM01000211">
    <property type="protein sequence ID" value="HEA19165.1"/>
    <property type="molecule type" value="Genomic_DNA"/>
</dbReference>
<dbReference type="InterPro" id="IPR000477">
    <property type="entry name" value="RT_dom"/>
</dbReference>
<evidence type="ECO:0000313" key="2">
    <source>
        <dbReference type="EMBL" id="HEA19165.1"/>
    </source>
</evidence>
<gene>
    <name evidence="2" type="ORF">ENH88_22475</name>
</gene>
<proteinExistence type="predicted"/>
<evidence type="ECO:0000259" key="1">
    <source>
        <dbReference type="PROSITE" id="PS50878"/>
    </source>
</evidence>
<dbReference type="Pfam" id="PF00078">
    <property type="entry name" value="RVT_1"/>
    <property type="match status" value="1"/>
</dbReference>
<dbReference type="CDD" id="cd01646">
    <property type="entry name" value="RT_Bac_retron_I"/>
    <property type="match status" value="1"/>
</dbReference>
<protein>
    <submittedName>
        <fullName evidence="2">RNA-directed DNA polymerase</fullName>
    </submittedName>
</protein>
<dbReference type="Proteomes" id="UP000886188">
    <property type="component" value="Unassembled WGS sequence"/>
</dbReference>
<name>A0A7V1D3E3_9GAMM</name>
<dbReference type="GO" id="GO:0003964">
    <property type="term" value="F:RNA-directed DNA polymerase activity"/>
    <property type="evidence" value="ECO:0007669"/>
    <property type="project" value="UniProtKB-KW"/>
</dbReference>
<comment type="caution">
    <text evidence="2">The sequence shown here is derived from an EMBL/GenBank/DDBJ whole genome shotgun (WGS) entry which is preliminary data.</text>
</comment>
<dbReference type="PROSITE" id="PS50878">
    <property type="entry name" value="RT_POL"/>
    <property type="match status" value="1"/>
</dbReference>
<sequence>MSQIFGDTNGQRALYEALTRYNYFPNQRTNIGELPPSIDTRQFTPEVAEAIAALEESPERKSSGYDLVEFKATRYNNVPRVLALAHPRGYSSLVKCIHDNWELLKSITENENSIIKPEFHHKEKRLVVMNYESPFAKISRSNSSSFAKRFRVHTDIANCFNSIYSHAIAWAAVGVKEAKEKQKKHKEWFNRLDKYQRMTKRNETQGIPIGSATSSIVSELILGKIDETLRIKGYEFHRYIDDYTCYCFTSEEAQSFIQDLSQSLAIYKLTLNLKKTSVIELPAPIEDDWVLELKSALPSRLSNGSEDELKISIEEAHTFLNRAIGINNGTPDGSVLKYATTLIIDYLGDSASIDLLESLINLSWYYPVLLPLFDKLLDKSGINAGVFEKQLNEIIKENAEKLRSDGMAWPLHTMLNHNVLLKSENARKIIDSGDCVAITLLLEMYDFNDAIVEFANKILESGDFYEKDNHWLLLYQLYLKDLIDEPYGDKVFECLKKYNINFIPRNTKTKAETKCEMIQSDIEEGALKAVFSVIEGLQNKDEPNQGSSTF</sequence>
<organism evidence="2">
    <name type="scientific">Pseudoalteromonas prydzensis</name>
    <dbReference type="NCBI Taxonomy" id="182141"/>
    <lineage>
        <taxon>Bacteria</taxon>
        <taxon>Pseudomonadati</taxon>
        <taxon>Pseudomonadota</taxon>
        <taxon>Gammaproteobacteria</taxon>
        <taxon>Alteromonadales</taxon>
        <taxon>Pseudoalteromonadaceae</taxon>
        <taxon>Pseudoalteromonas</taxon>
    </lineage>
</organism>
<dbReference type="NCBIfam" id="NF041749">
    <property type="entry name" value="Drt4"/>
    <property type="match status" value="1"/>
</dbReference>
<dbReference type="AlphaFoldDB" id="A0A7V1D3E3"/>
<accession>A0A7V1D3E3</accession>
<keyword evidence="2" id="KW-0548">Nucleotidyltransferase</keyword>